<keyword evidence="5" id="KW-0997">Cell inner membrane</keyword>
<feature type="transmembrane region" description="Helical" evidence="9">
    <location>
        <begin position="127"/>
        <end position="155"/>
    </location>
</feature>
<feature type="transmembrane region" description="Helical" evidence="9">
    <location>
        <begin position="89"/>
        <end position="106"/>
    </location>
</feature>
<evidence type="ECO:0000256" key="5">
    <source>
        <dbReference type="ARBA" id="ARBA00022519"/>
    </source>
</evidence>
<keyword evidence="7 9" id="KW-1133">Transmembrane helix</keyword>
<keyword evidence="3 9" id="KW-0813">Transport</keyword>
<proteinExistence type="inferred from homology"/>
<feature type="transmembrane region" description="Helical" evidence="9">
    <location>
        <begin position="167"/>
        <end position="189"/>
    </location>
</feature>
<dbReference type="GO" id="GO:0015920">
    <property type="term" value="P:lipopolysaccharide transport"/>
    <property type="evidence" value="ECO:0007669"/>
    <property type="project" value="TreeGrafter"/>
</dbReference>
<keyword evidence="12" id="KW-1185">Reference proteome</keyword>
<evidence type="ECO:0000313" key="12">
    <source>
        <dbReference type="Proteomes" id="UP000515847"/>
    </source>
</evidence>
<organism evidence="11 12">
    <name type="scientific">Thermanaerosceptrum fracticalcis</name>
    <dbReference type="NCBI Taxonomy" id="1712410"/>
    <lineage>
        <taxon>Bacteria</taxon>
        <taxon>Bacillati</taxon>
        <taxon>Bacillota</taxon>
        <taxon>Clostridia</taxon>
        <taxon>Eubacteriales</taxon>
        <taxon>Peptococcaceae</taxon>
        <taxon>Thermanaerosceptrum</taxon>
    </lineage>
</organism>
<dbReference type="Proteomes" id="UP000515847">
    <property type="component" value="Chromosome"/>
</dbReference>
<evidence type="ECO:0000256" key="1">
    <source>
        <dbReference type="ARBA" id="ARBA00004429"/>
    </source>
</evidence>
<feature type="transmembrane region" description="Helical" evidence="9">
    <location>
        <begin position="255"/>
        <end position="276"/>
    </location>
</feature>
<dbReference type="InterPro" id="IPR013525">
    <property type="entry name" value="ABC2_TM"/>
</dbReference>
<dbReference type="GO" id="GO:0140359">
    <property type="term" value="F:ABC-type transporter activity"/>
    <property type="evidence" value="ECO:0007669"/>
    <property type="project" value="InterPro"/>
</dbReference>
<protein>
    <recommendedName>
        <fullName evidence="9">Transport permease protein</fullName>
    </recommendedName>
</protein>
<keyword evidence="6 9" id="KW-0812">Transmembrane</keyword>
<dbReference type="AlphaFoldDB" id="A0A7G6E4K2"/>
<evidence type="ECO:0000259" key="10">
    <source>
        <dbReference type="PROSITE" id="PS51012"/>
    </source>
</evidence>
<feature type="transmembrane region" description="Helical" evidence="9">
    <location>
        <begin position="53"/>
        <end position="77"/>
    </location>
</feature>
<dbReference type="GO" id="GO:0005886">
    <property type="term" value="C:plasma membrane"/>
    <property type="evidence" value="ECO:0007669"/>
    <property type="project" value="UniProtKB-SubCell"/>
</dbReference>
<dbReference type="KEGG" id="tfr:BR63_12220"/>
<evidence type="ECO:0000256" key="9">
    <source>
        <dbReference type="RuleBase" id="RU361157"/>
    </source>
</evidence>
<evidence type="ECO:0000256" key="7">
    <source>
        <dbReference type="ARBA" id="ARBA00022989"/>
    </source>
</evidence>
<dbReference type="PANTHER" id="PTHR30413">
    <property type="entry name" value="INNER MEMBRANE TRANSPORT PERMEASE"/>
    <property type="match status" value="1"/>
</dbReference>
<gene>
    <name evidence="11" type="ORF">BR63_12220</name>
</gene>
<evidence type="ECO:0000256" key="4">
    <source>
        <dbReference type="ARBA" id="ARBA00022475"/>
    </source>
</evidence>
<dbReference type="EMBL" id="CP045798">
    <property type="protein sequence ID" value="QNB47006.1"/>
    <property type="molecule type" value="Genomic_DNA"/>
</dbReference>
<dbReference type="Pfam" id="PF01061">
    <property type="entry name" value="ABC2_membrane"/>
    <property type="match status" value="1"/>
</dbReference>
<accession>A0A7G6E4K2</accession>
<dbReference type="InterPro" id="IPR047817">
    <property type="entry name" value="ABC2_TM_bact-type"/>
</dbReference>
<reference evidence="11 12" key="1">
    <citation type="journal article" date="2019" name="Front. Microbiol.">
        <title>Thermoanaerosceptrum fracticalcis gen. nov. sp. nov., a Novel Fumarate-Fermenting Microorganism From a Deep Fractured Carbonate Aquifer of the US Great Basin.</title>
        <authorList>
            <person name="Hamilton-Brehm S.D."/>
            <person name="Stewart L.E."/>
            <person name="Zavarin M."/>
            <person name="Caldwell M."/>
            <person name="Lawson P.A."/>
            <person name="Onstott T.C."/>
            <person name="Grzymski J."/>
            <person name="Neveux I."/>
            <person name="Lollar B.S."/>
            <person name="Russell C.E."/>
            <person name="Moser D.P."/>
        </authorList>
    </citation>
    <scope>NUCLEOTIDE SEQUENCE [LARGE SCALE GENOMIC DNA]</scope>
    <source>
        <strain evidence="11 12">DRI-13</strain>
    </source>
</reference>
<name>A0A7G6E4K2_THEFR</name>
<evidence type="ECO:0000256" key="8">
    <source>
        <dbReference type="ARBA" id="ARBA00023136"/>
    </source>
</evidence>
<feature type="domain" description="ABC transmembrane type-2" evidence="10">
    <location>
        <begin position="54"/>
        <end position="279"/>
    </location>
</feature>
<dbReference type="PANTHER" id="PTHR30413:SF8">
    <property type="entry name" value="TRANSPORT PERMEASE PROTEIN"/>
    <property type="match status" value="1"/>
</dbReference>
<evidence type="ECO:0000256" key="3">
    <source>
        <dbReference type="ARBA" id="ARBA00022448"/>
    </source>
</evidence>
<evidence type="ECO:0000256" key="6">
    <source>
        <dbReference type="ARBA" id="ARBA00022692"/>
    </source>
</evidence>
<keyword evidence="4 9" id="KW-1003">Cell membrane</keyword>
<dbReference type="RefSeq" id="WP_034420623.1">
    <property type="nucleotide sequence ID" value="NZ_CP045798.1"/>
</dbReference>
<dbReference type="PROSITE" id="PS51012">
    <property type="entry name" value="ABC_TM2"/>
    <property type="match status" value="1"/>
</dbReference>
<evidence type="ECO:0000256" key="2">
    <source>
        <dbReference type="ARBA" id="ARBA00007783"/>
    </source>
</evidence>
<evidence type="ECO:0000313" key="11">
    <source>
        <dbReference type="EMBL" id="QNB47006.1"/>
    </source>
</evidence>
<feature type="transmembrane region" description="Helical" evidence="9">
    <location>
        <begin position="201"/>
        <end position="221"/>
    </location>
</feature>
<comment type="subcellular location">
    <subcellularLocation>
        <location evidence="1">Cell inner membrane</location>
        <topology evidence="1">Multi-pass membrane protein</topology>
    </subcellularLocation>
    <subcellularLocation>
        <location evidence="9">Cell membrane</location>
        <topology evidence="9">Multi-pass membrane protein</topology>
    </subcellularLocation>
</comment>
<comment type="similarity">
    <text evidence="2 9">Belongs to the ABC-2 integral membrane protein family.</text>
</comment>
<dbReference type="OrthoDB" id="9786910at2"/>
<keyword evidence="8 9" id="KW-0472">Membrane</keyword>
<sequence length="287" mass="33357">MGEKKSQNHENWTNIIQPRKGWFDINLKEIWQYRDLIMLFVRRDFVSIYKQTILGPIWFILQPLFTTITFTIVFGKIAQIPTEGIPEVLFYMSGIVCWNYFASCLNKTSDTFFANAGIFGKVYFPRLVVPISTVITNMFTFTIQFVLFLLFLLYFKISGSSVNLTGWVFFTPLLLLYMATLGLGVGIFISSLTTKYRDLTFLVGFGVQLWMYATPIVYPLSQVPERWRWLYSFNPMTVVIETFRYAFLGMGTIQLWQIGFSVMITTFIFLAGLVLFGRVEKTFMDTI</sequence>